<dbReference type="GO" id="GO:0046872">
    <property type="term" value="F:metal ion binding"/>
    <property type="evidence" value="ECO:0007669"/>
    <property type="project" value="UniProtKB-KW"/>
</dbReference>
<dbReference type="Gene3D" id="2.60.40.420">
    <property type="entry name" value="Cupredoxins - blue copper proteins"/>
    <property type="match status" value="1"/>
</dbReference>
<keyword evidence="1" id="KW-0479">Metal-binding</keyword>
<evidence type="ECO:0000256" key="4">
    <source>
        <dbReference type="ARBA" id="ARBA00023180"/>
    </source>
</evidence>
<evidence type="ECO:0000256" key="3">
    <source>
        <dbReference type="ARBA" id="ARBA00023157"/>
    </source>
</evidence>
<dbReference type="InterPro" id="IPR039391">
    <property type="entry name" value="Phytocyanin-like"/>
</dbReference>
<dbReference type="FunFam" id="2.60.40.420:FF:000034">
    <property type="entry name" value="Cupredoxin superfamily protein"/>
    <property type="match status" value="1"/>
</dbReference>
<keyword evidence="5" id="KW-0812">Transmembrane</keyword>
<dbReference type="PANTHER" id="PTHR33021:SF520">
    <property type="entry name" value="OS11G0428800 PROTEIN"/>
    <property type="match status" value="1"/>
</dbReference>
<comment type="caution">
    <text evidence="7">The sequence shown here is derived from an EMBL/GenBank/DDBJ whole genome shotgun (WGS) entry which is preliminary data.</text>
</comment>
<dbReference type="AlphaFoldDB" id="A0AA41VDY7"/>
<feature type="domain" description="Phytocyanin" evidence="6">
    <location>
        <begin position="35"/>
        <end position="137"/>
    </location>
</feature>
<dbReference type="GO" id="GO:0005886">
    <property type="term" value="C:plasma membrane"/>
    <property type="evidence" value="ECO:0007669"/>
    <property type="project" value="TreeGrafter"/>
</dbReference>
<dbReference type="PROSITE" id="PS00196">
    <property type="entry name" value="COPPER_BLUE"/>
    <property type="match status" value="1"/>
</dbReference>
<keyword evidence="2" id="KW-0186">Copper</keyword>
<evidence type="ECO:0000256" key="1">
    <source>
        <dbReference type="ARBA" id="ARBA00022723"/>
    </source>
</evidence>
<dbReference type="SUPFAM" id="SSF49503">
    <property type="entry name" value="Cupredoxins"/>
    <property type="match status" value="1"/>
</dbReference>
<dbReference type="InterPro" id="IPR003245">
    <property type="entry name" value="Phytocyanin_dom"/>
</dbReference>
<dbReference type="InterPro" id="IPR008972">
    <property type="entry name" value="Cupredoxin"/>
</dbReference>
<sequence length="141" mass="15389">MGAMKASVSGNLAVISFYLLIIGFSSISVHVDALRNHIVGGDRGWRFPAKSSYNIWALHRSFVAGDTLHFKYSRGAHDIVRVDAAGYRKCKVSAKESAKAVSSGSDKIRLKKGINYFICSLPGHCAAGMKIKVHVKKQKSH</sequence>
<dbReference type="GO" id="GO:0009055">
    <property type="term" value="F:electron transfer activity"/>
    <property type="evidence" value="ECO:0007669"/>
    <property type="project" value="InterPro"/>
</dbReference>
<dbReference type="Pfam" id="PF02298">
    <property type="entry name" value="Cu_bind_like"/>
    <property type="match status" value="1"/>
</dbReference>
<reference evidence="7" key="1">
    <citation type="submission" date="2022-03" db="EMBL/GenBank/DDBJ databases">
        <title>A functionally conserved STORR gene fusion in Papaver species that diverged 16.8 million years ago.</title>
        <authorList>
            <person name="Catania T."/>
        </authorList>
    </citation>
    <scope>NUCLEOTIDE SEQUENCE</scope>
    <source>
        <strain evidence="7">S-191538</strain>
    </source>
</reference>
<protein>
    <recommendedName>
        <fullName evidence="6">Phytocyanin domain-containing protein</fullName>
    </recommendedName>
</protein>
<dbReference type="EMBL" id="JAJJMA010201896">
    <property type="protein sequence ID" value="MCL7039500.1"/>
    <property type="molecule type" value="Genomic_DNA"/>
</dbReference>
<dbReference type="PROSITE" id="PS51485">
    <property type="entry name" value="PHYTOCYANIN"/>
    <property type="match status" value="1"/>
</dbReference>
<evidence type="ECO:0000259" key="6">
    <source>
        <dbReference type="PROSITE" id="PS51485"/>
    </source>
</evidence>
<evidence type="ECO:0000256" key="5">
    <source>
        <dbReference type="SAM" id="Phobius"/>
    </source>
</evidence>
<feature type="transmembrane region" description="Helical" evidence="5">
    <location>
        <begin position="12"/>
        <end position="31"/>
    </location>
</feature>
<dbReference type="PANTHER" id="PTHR33021">
    <property type="entry name" value="BLUE COPPER PROTEIN"/>
    <property type="match status" value="1"/>
</dbReference>
<dbReference type="InterPro" id="IPR028871">
    <property type="entry name" value="BlueCu_1_BS"/>
</dbReference>
<name>A0AA41VDY7_PAPNU</name>
<proteinExistence type="predicted"/>
<keyword evidence="3" id="KW-1015">Disulfide bond</keyword>
<keyword evidence="5" id="KW-1133">Transmembrane helix</keyword>
<organism evidence="7 8">
    <name type="scientific">Papaver nudicaule</name>
    <name type="common">Iceland poppy</name>
    <dbReference type="NCBI Taxonomy" id="74823"/>
    <lineage>
        <taxon>Eukaryota</taxon>
        <taxon>Viridiplantae</taxon>
        <taxon>Streptophyta</taxon>
        <taxon>Embryophyta</taxon>
        <taxon>Tracheophyta</taxon>
        <taxon>Spermatophyta</taxon>
        <taxon>Magnoliopsida</taxon>
        <taxon>Ranunculales</taxon>
        <taxon>Papaveraceae</taxon>
        <taxon>Papaveroideae</taxon>
        <taxon>Papaver</taxon>
    </lineage>
</organism>
<evidence type="ECO:0000256" key="2">
    <source>
        <dbReference type="ARBA" id="ARBA00023008"/>
    </source>
</evidence>
<keyword evidence="8" id="KW-1185">Reference proteome</keyword>
<evidence type="ECO:0000313" key="7">
    <source>
        <dbReference type="EMBL" id="MCL7039500.1"/>
    </source>
</evidence>
<dbReference type="Proteomes" id="UP001177140">
    <property type="component" value="Unassembled WGS sequence"/>
</dbReference>
<accession>A0AA41VDY7</accession>
<keyword evidence="5" id="KW-0472">Membrane</keyword>
<evidence type="ECO:0000313" key="8">
    <source>
        <dbReference type="Proteomes" id="UP001177140"/>
    </source>
</evidence>
<gene>
    <name evidence="7" type="ORF">MKW94_022012</name>
</gene>
<keyword evidence="4" id="KW-0325">Glycoprotein</keyword>